<protein>
    <submittedName>
        <fullName evidence="1">Uncharacterized protein</fullName>
    </submittedName>
</protein>
<name>J9FNP8_9ZZZZ</name>
<evidence type="ECO:0000313" key="1">
    <source>
        <dbReference type="EMBL" id="EJW91222.1"/>
    </source>
</evidence>
<feature type="non-terminal residue" evidence="1">
    <location>
        <position position="1"/>
    </location>
</feature>
<accession>J9FNP8</accession>
<dbReference type="AlphaFoldDB" id="J9FNP8"/>
<proteinExistence type="predicted"/>
<comment type="caution">
    <text evidence="1">The sequence shown here is derived from an EMBL/GenBank/DDBJ whole genome shotgun (WGS) entry which is preliminary data.</text>
</comment>
<gene>
    <name evidence="1" type="ORF">EVA_20671</name>
</gene>
<organism evidence="1">
    <name type="scientific">gut metagenome</name>
    <dbReference type="NCBI Taxonomy" id="749906"/>
    <lineage>
        <taxon>unclassified sequences</taxon>
        <taxon>metagenomes</taxon>
        <taxon>organismal metagenomes</taxon>
    </lineage>
</organism>
<sequence length="119" mass="13538">VGTCQAWGEWIDMMSDTGLGKIAKDSIDSVKNEAHGEKHLYVQNEVVQALNDALNKVGGNSVDLFGSESKKDYYWSSSEHYSKNNAYKYAFTLHFGTDNLSFHYHSKYHSYKVRCILAF</sequence>
<reference evidence="1" key="1">
    <citation type="journal article" date="2012" name="PLoS ONE">
        <title>Gene sets for utilization of primary and secondary nutrition supplies in the distal gut of endangered iberian lynx.</title>
        <authorList>
            <person name="Alcaide M."/>
            <person name="Messina E."/>
            <person name="Richter M."/>
            <person name="Bargiela R."/>
            <person name="Peplies J."/>
            <person name="Huws S.A."/>
            <person name="Newbold C.J."/>
            <person name="Golyshin P.N."/>
            <person name="Simon M.A."/>
            <person name="Lopez G."/>
            <person name="Yakimov M.M."/>
            <person name="Ferrer M."/>
        </authorList>
    </citation>
    <scope>NUCLEOTIDE SEQUENCE</scope>
</reference>
<dbReference type="EMBL" id="AMCI01008322">
    <property type="protein sequence ID" value="EJW91222.1"/>
    <property type="molecule type" value="Genomic_DNA"/>
</dbReference>